<dbReference type="InterPro" id="IPR006528">
    <property type="entry name" value="Phage_head_morphogenesis_dom"/>
</dbReference>
<dbReference type="NCBIfam" id="TIGR01641">
    <property type="entry name" value="phageSPP1_gp7"/>
    <property type="match status" value="1"/>
</dbReference>
<proteinExistence type="predicted"/>
<evidence type="ECO:0000313" key="3">
    <source>
        <dbReference type="EMBL" id="CAB4168692.1"/>
    </source>
</evidence>
<evidence type="ECO:0000313" key="2">
    <source>
        <dbReference type="EMBL" id="CAB4136128.1"/>
    </source>
</evidence>
<evidence type="ECO:0000259" key="1">
    <source>
        <dbReference type="Pfam" id="PF04233"/>
    </source>
</evidence>
<organism evidence="3">
    <name type="scientific">uncultured Caudovirales phage</name>
    <dbReference type="NCBI Taxonomy" id="2100421"/>
    <lineage>
        <taxon>Viruses</taxon>
        <taxon>Duplodnaviria</taxon>
        <taxon>Heunggongvirae</taxon>
        <taxon>Uroviricota</taxon>
        <taxon>Caudoviricetes</taxon>
        <taxon>Peduoviridae</taxon>
        <taxon>Maltschvirus</taxon>
        <taxon>Maltschvirus maltsch</taxon>
    </lineage>
</organism>
<gene>
    <name evidence="2" type="ORF">UFOVP302_24</name>
    <name evidence="3" type="ORF">UFOVP579_24</name>
</gene>
<accession>A0A6J5PC42</accession>
<feature type="domain" description="Phage head morphogenesis" evidence="1">
    <location>
        <begin position="104"/>
        <end position="197"/>
    </location>
</feature>
<name>A0A6J5PC42_9CAUD</name>
<dbReference type="EMBL" id="LR796829">
    <property type="protein sequence ID" value="CAB4168692.1"/>
    <property type="molecule type" value="Genomic_DNA"/>
</dbReference>
<sequence length="486" mass="55399">MKFEMSEADIDRLLRAVFDGDIDSSSKLPEWYYDRLSNYLEHGLFKGFGDNIDDLEIGTTRSALLQDLRENVYMFSAAKTYQQVRDYETTLKDLSSKMAESASYRDFKNSVMATYDNYNTNWLASEYNTAVGQAQQASQWDEIQNTKATFPYLKYSAVMDPNTSEICAPLDGMTLPVDDKMWDKYTPLNHFNCRCILVQIDKYDDVKLTSEAEKKKLAQQVGDQMQDVFKMNPGKDGYVFKPDHPYFEVAPKDRAFAKKNFDLPLPADKEYLNIDAVHKTEEFGVPSSETRYETKKIMQLAGIPADIKGKVEIFENSRDIDYGGAGVTRVHFKGEKVEMTRYINHNDKSINNEYFVINEGSKYKGKGAEIFKRQVDNATREGYKEITTQAAGSAGSSKYNGYYTWARLGYQPTTSAQAAGDIDEIVGEFNRQEQTNLRNFKELLGTKSGQTFWKQEGFAFDGTFDLKPGSYSQTTLQNYIDGKGKK</sequence>
<dbReference type="EMBL" id="LR796316">
    <property type="protein sequence ID" value="CAB4136128.1"/>
    <property type="molecule type" value="Genomic_DNA"/>
</dbReference>
<protein>
    <submittedName>
        <fullName evidence="3">Phage head morphogenesis domain</fullName>
    </submittedName>
</protein>
<dbReference type="Pfam" id="PF04233">
    <property type="entry name" value="Phage_Mu_F"/>
    <property type="match status" value="1"/>
</dbReference>
<reference evidence="3" key="1">
    <citation type="submission" date="2020-04" db="EMBL/GenBank/DDBJ databases">
        <authorList>
            <person name="Chiriac C."/>
            <person name="Salcher M."/>
            <person name="Ghai R."/>
            <person name="Kavagutti S V."/>
        </authorList>
    </citation>
    <scope>NUCLEOTIDE SEQUENCE</scope>
</reference>